<feature type="chain" id="PRO_5035470285" evidence="8">
    <location>
        <begin position="20"/>
        <end position="265"/>
    </location>
</feature>
<dbReference type="GO" id="GO:0016810">
    <property type="term" value="F:hydrolase activity, acting on carbon-nitrogen (but not peptide) bonds"/>
    <property type="evidence" value="ECO:0007669"/>
    <property type="project" value="InterPro"/>
</dbReference>
<evidence type="ECO:0000256" key="4">
    <source>
        <dbReference type="ARBA" id="ARBA00022801"/>
    </source>
</evidence>
<dbReference type="AlphaFoldDB" id="A0A8K0TC35"/>
<keyword evidence="6" id="KW-0170">Cobalt</keyword>
<evidence type="ECO:0000256" key="6">
    <source>
        <dbReference type="ARBA" id="ARBA00023285"/>
    </source>
</evidence>
<comment type="caution">
    <text evidence="10">The sequence shown here is derived from an EMBL/GenBank/DDBJ whole genome shotgun (WGS) entry which is preliminary data.</text>
</comment>
<comment type="cofactor">
    <cofactor evidence="1">
        <name>Co(2+)</name>
        <dbReference type="ChEBI" id="CHEBI:48828"/>
    </cofactor>
</comment>
<feature type="domain" description="NodB homology" evidence="9">
    <location>
        <begin position="59"/>
        <end position="249"/>
    </location>
</feature>
<dbReference type="EMBL" id="JAGPXD010000006">
    <property type="protein sequence ID" value="KAH7349769.1"/>
    <property type="molecule type" value="Genomic_DNA"/>
</dbReference>
<keyword evidence="4" id="KW-0378">Hydrolase</keyword>
<evidence type="ECO:0000256" key="2">
    <source>
        <dbReference type="ARBA" id="ARBA00022723"/>
    </source>
</evidence>
<evidence type="ECO:0000256" key="7">
    <source>
        <dbReference type="SAM" id="MobiDB-lite"/>
    </source>
</evidence>
<evidence type="ECO:0000256" key="1">
    <source>
        <dbReference type="ARBA" id="ARBA00001941"/>
    </source>
</evidence>
<evidence type="ECO:0000313" key="10">
    <source>
        <dbReference type="EMBL" id="KAH7349769.1"/>
    </source>
</evidence>
<dbReference type="InterPro" id="IPR011330">
    <property type="entry name" value="Glyco_hydro/deAcase_b/a-brl"/>
</dbReference>
<dbReference type="CDD" id="cd10951">
    <property type="entry name" value="CE4_ClCDA_like"/>
    <property type="match status" value="1"/>
</dbReference>
<keyword evidence="11" id="KW-1185">Reference proteome</keyword>
<evidence type="ECO:0000256" key="8">
    <source>
        <dbReference type="SAM" id="SignalP"/>
    </source>
</evidence>
<dbReference type="Proteomes" id="UP000813385">
    <property type="component" value="Unassembled WGS sequence"/>
</dbReference>
<sequence>MYSARIFGLVAALAATSSAAPTRSHPRATTNSSSSTTTTTTSTGGPAFGQIYYNCITPGQVALTFDDGPYTFTNQLLDILASYDAKATFFLNGQNFGRIMDQEPYASAVRRMYEAGHHLASHTLTHADLNGLSSADRAAQMEGNDALFRSIIGVAPTYMRAPYLSCAGDCLAEISGLGYHVIDASIDTKDYENQTPDTNGASQAKFDAELGSPDSAGPIVLAHDVHETTVSLLTPHMIETLRARGFRTVTVGECLGDDPANWYRL</sequence>
<evidence type="ECO:0000256" key="3">
    <source>
        <dbReference type="ARBA" id="ARBA00022729"/>
    </source>
</evidence>
<reference evidence="10" key="1">
    <citation type="journal article" date="2021" name="Nat. Commun.">
        <title>Genetic determinants of endophytism in the Arabidopsis root mycobiome.</title>
        <authorList>
            <person name="Mesny F."/>
            <person name="Miyauchi S."/>
            <person name="Thiergart T."/>
            <person name="Pickel B."/>
            <person name="Atanasova L."/>
            <person name="Karlsson M."/>
            <person name="Huettel B."/>
            <person name="Barry K.W."/>
            <person name="Haridas S."/>
            <person name="Chen C."/>
            <person name="Bauer D."/>
            <person name="Andreopoulos W."/>
            <person name="Pangilinan J."/>
            <person name="LaButti K."/>
            <person name="Riley R."/>
            <person name="Lipzen A."/>
            <person name="Clum A."/>
            <person name="Drula E."/>
            <person name="Henrissat B."/>
            <person name="Kohler A."/>
            <person name="Grigoriev I.V."/>
            <person name="Martin F.M."/>
            <person name="Hacquard S."/>
        </authorList>
    </citation>
    <scope>NUCLEOTIDE SEQUENCE</scope>
    <source>
        <strain evidence="10">MPI-CAGE-AT-0016</strain>
    </source>
</reference>
<dbReference type="GO" id="GO:0005975">
    <property type="term" value="P:carbohydrate metabolic process"/>
    <property type="evidence" value="ECO:0007669"/>
    <property type="project" value="InterPro"/>
</dbReference>
<proteinExistence type="predicted"/>
<dbReference type="OrthoDB" id="407355at2759"/>
<accession>A0A8K0TC35</accession>
<dbReference type="PROSITE" id="PS51677">
    <property type="entry name" value="NODB"/>
    <property type="match status" value="1"/>
</dbReference>
<dbReference type="PANTHER" id="PTHR46471:SF2">
    <property type="entry name" value="CHITIN DEACETYLASE-RELATED"/>
    <property type="match status" value="1"/>
</dbReference>
<feature type="region of interest" description="Disordered" evidence="7">
    <location>
        <begin position="20"/>
        <end position="42"/>
    </location>
</feature>
<feature type="compositionally biased region" description="Low complexity" evidence="7">
    <location>
        <begin position="29"/>
        <end position="42"/>
    </location>
</feature>
<dbReference type="Gene3D" id="3.20.20.370">
    <property type="entry name" value="Glycoside hydrolase/deacetylase"/>
    <property type="match status" value="1"/>
</dbReference>
<protein>
    <submittedName>
        <fullName evidence="10">Chitin deacetylase</fullName>
    </submittedName>
</protein>
<keyword evidence="3 8" id="KW-0732">Signal</keyword>
<keyword evidence="5" id="KW-0119">Carbohydrate metabolism</keyword>
<organism evidence="10 11">
    <name type="scientific">Plectosphaerella cucumerina</name>
    <dbReference type="NCBI Taxonomy" id="40658"/>
    <lineage>
        <taxon>Eukaryota</taxon>
        <taxon>Fungi</taxon>
        <taxon>Dikarya</taxon>
        <taxon>Ascomycota</taxon>
        <taxon>Pezizomycotina</taxon>
        <taxon>Sordariomycetes</taxon>
        <taxon>Hypocreomycetidae</taxon>
        <taxon>Glomerellales</taxon>
        <taxon>Plectosphaerellaceae</taxon>
        <taxon>Plectosphaerella</taxon>
    </lineage>
</organism>
<dbReference type="Pfam" id="PF01522">
    <property type="entry name" value="Polysacc_deac_1"/>
    <property type="match status" value="1"/>
</dbReference>
<dbReference type="SUPFAM" id="SSF88713">
    <property type="entry name" value="Glycoside hydrolase/deacetylase"/>
    <property type="match status" value="1"/>
</dbReference>
<dbReference type="InterPro" id="IPR002509">
    <property type="entry name" value="NODB_dom"/>
</dbReference>
<evidence type="ECO:0000259" key="9">
    <source>
        <dbReference type="PROSITE" id="PS51677"/>
    </source>
</evidence>
<gene>
    <name evidence="10" type="ORF">B0T11DRAFT_134628</name>
</gene>
<evidence type="ECO:0000256" key="5">
    <source>
        <dbReference type="ARBA" id="ARBA00023277"/>
    </source>
</evidence>
<feature type="signal peptide" evidence="8">
    <location>
        <begin position="1"/>
        <end position="19"/>
    </location>
</feature>
<dbReference type="PANTHER" id="PTHR46471">
    <property type="entry name" value="CHITIN DEACETYLASE"/>
    <property type="match status" value="1"/>
</dbReference>
<evidence type="ECO:0000313" key="11">
    <source>
        <dbReference type="Proteomes" id="UP000813385"/>
    </source>
</evidence>
<keyword evidence="2" id="KW-0479">Metal-binding</keyword>
<dbReference type="GO" id="GO:0046872">
    <property type="term" value="F:metal ion binding"/>
    <property type="evidence" value="ECO:0007669"/>
    <property type="project" value="UniProtKB-KW"/>
</dbReference>
<name>A0A8K0TC35_9PEZI</name>